<reference evidence="8 9" key="1">
    <citation type="submission" date="2015-11" db="EMBL/GenBank/DDBJ databases">
        <title>The genome of Debaryomyces fabryi.</title>
        <authorList>
            <person name="Tafer H."/>
            <person name="Lopandic K."/>
        </authorList>
    </citation>
    <scope>NUCLEOTIDE SEQUENCE [LARGE SCALE GENOMIC DNA]</scope>
    <source>
        <strain evidence="8 9">CBS 789</strain>
    </source>
</reference>
<evidence type="ECO:0000259" key="7">
    <source>
        <dbReference type="SMART" id="SM01238"/>
    </source>
</evidence>
<evidence type="ECO:0000256" key="4">
    <source>
        <dbReference type="ARBA" id="ARBA00035129"/>
    </source>
</evidence>
<evidence type="ECO:0000256" key="5">
    <source>
        <dbReference type="ARBA" id="ARBA00035341"/>
    </source>
</evidence>
<sequence>MSFRLFARPLIQMPKLAAPRCINLTPIRPISASTISFKTNTSTSTKENVHDLETFFKLIGRDCIEHLDAFENDLQKFLNTSSKDMKNMGIDVSTRRYMLRWIHKFQNDLEPLREHKRGKKKNGGERNAKTVLAKRNALKRLEEKEKFESQELEAERKGEREF</sequence>
<dbReference type="PANTHER" id="PTHR28235">
    <property type="entry name" value="PROTEIN FYV4, MITOCHONDRIAL"/>
    <property type="match status" value="1"/>
</dbReference>
<dbReference type="InterPro" id="IPR013761">
    <property type="entry name" value="SAM/pointed_sf"/>
</dbReference>
<evidence type="ECO:0000256" key="6">
    <source>
        <dbReference type="SAM" id="MobiDB-lite"/>
    </source>
</evidence>
<protein>
    <recommendedName>
        <fullName evidence="4">Small ribosomal subunit protein mS41</fullName>
    </recommendedName>
    <alternativeName>
        <fullName evidence="5">Protein FYV4, mitochondrial</fullName>
    </alternativeName>
</protein>
<dbReference type="SMART" id="SM01238">
    <property type="entry name" value="IGR"/>
    <property type="match status" value="1"/>
</dbReference>
<name>A0A0V1PXI3_9ASCO</name>
<dbReference type="Gene3D" id="1.10.150.50">
    <property type="entry name" value="Transcription Factor, Ets-1"/>
    <property type="match status" value="1"/>
</dbReference>
<dbReference type="AlphaFoldDB" id="A0A0V1PXI3"/>
<dbReference type="OrthoDB" id="18595at2759"/>
<keyword evidence="9" id="KW-1185">Reference proteome</keyword>
<dbReference type="PANTHER" id="PTHR28235:SF1">
    <property type="entry name" value="SMALL RIBOSOMAL SUBUNIT PROTEIN MS41"/>
    <property type="match status" value="1"/>
</dbReference>
<evidence type="ECO:0000313" key="9">
    <source>
        <dbReference type="Proteomes" id="UP000054251"/>
    </source>
</evidence>
<feature type="region of interest" description="Disordered" evidence="6">
    <location>
        <begin position="112"/>
        <end position="135"/>
    </location>
</feature>
<keyword evidence="3" id="KW-0496">Mitochondrion</keyword>
<proteinExistence type="inferred from homology"/>
<dbReference type="InterPro" id="IPR039603">
    <property type="entry name" value="Ribosomal_mS41"/>
</dbReference>
<accession>A0A0V1PXI3</accession>
<dbReference type="InterPro" id="IPR019083">
    <property type="entry name" value="SAM_Ribosomal_mS41"/>
</dbReference>
<evidence type="ECO:0000256" key="1">
    <source>
        <dbReference type="ARBA" id="ARBA00004173"/>
    </source>
</evidence>
<organism evidence="8 9">
    <name type="scientific">Debaryomyces fabryi</name>
    <dbReference type="NCBI Taxonomy" id="58627"/>
    <lineage>
        <taxon>Eukaryota</taxon>
        <taxon>Fungi</taxon>
        <taxon>Dikarya</taxon>
        <taxon>Ascomycota</taxon>
        <taxon>Saccharomycotina</taxon>
        <taxon>Pichiomycetes</taxon>
        <taxon>Debaryomycetaceae</taxon>
        <taxon>Debaryomyces</taxon>
    </lineage>
</organism>
<comment type="caution">
    <text evidence="8">The sequence shown here is derived from an EMBL/GenBank/DDBJ whole genome shotgun (WGS) entry which is preliminary data.</text>
</comment>
<evidence type="ECO:0000256" key="3">
    <source>
        <dbReference type="ARBA" id="ARBA00023128"/>
    </source>
</evidence>
<feature type="domain" description="Small ribosomal subunit protein mS41 SAM" evidence="7">
    <location>
        <begin position="52"/>
        <end position="108"/>
    </location>
</feature>
<dbReference type="GO" id="GO:0005739">
    <property type="term" value="C:mitochondrion"/>
    <property type="evidence" value="ECO:0007669"/>
    <property type="project" value="UniProtKB-SubCell"/>
</dbReference>
<comment type="subcellular location">
    <subcellularLocation>
        <location evidence="1">Mitochondrion</location>
    </subcellularLocation>
</comment>
<dbReference type="Pfam" id="PF09597">
    <property type="entry name" value="SAM_Ribosomal_mS41"/>
    <property type="match status" value="1"/>
</dbReference>
<comment type="similarity">
    <text evidence="2">Belongs to the mitochondrion-specific ribosomal protein mS41 family.</text>
</comment>
<evidence type="ECO:0000256" key="2">
    <source>
        <dbReference type="ARBA" id="ARBA00010492"/>
    </source>
</evidence>
<dbReference type="Proteomes" id="UP000054251">
    <property type="component" value="Unassembled WGS sequence"/>
</dbReference>
<dbReference type="GeneID" id="26840296"/>
<gene>
    <name evidence="8" type="ORF">AC631_03287</name>
</gene>
<dbReference type="EMBL" id="LMYN01000068">
    <property type="protein sequence ID" value="KSA00977.1"/>
    <property type="molecule type" value="Genomic_DNA"/>
</dbReference>
<evidence type="ECO:0000313" key="8">
    <source>
        <dbReference type="EMBL" id="KSA00977.1"/>
    </source>
</evidence>
<dbReference type="RefSeq" id="XP_015467079.1">
    <property type="nucleotide sequence ID" value="XM_015612116.1"/>
</dbReference>